<dbReference type="GO" id="GO:0046872">
    <property type="term" value="F:metal ion binding"/>
    <property type="evidence" value="ECO:0007669"/>
    <property type="project" value="UniProtKB-KW"/>
</dbReference>
<accession>A0A8J5LUM3</accession>
<evidence type="ECO:0000313" key="5">
    <source>
        <dbReference type="Proteomes" id="UP000709295"/>
    </source>
</evidence>
<dbReference type="AlphaFoldDB" id="A0A8J5LUM3"/>
<comment type="cofactor">
    <cofactor evidence="1">
        <name>a divalent metal cation</name>
        <dbReference type="ChEBI" id="CHEBI:60240"/>
    </cofactor>
</comment>
<feature type="domain" description="DDE Tnp4" evidence="3">
    <location>
        <begin position="4"/>
        <end position="93"/>
    </location>
</feature>
<organism evidence="4 5">
    <name type="scientific">Phytophthora aleatoria</name>
    <dbReference type="NCBI Taxonomy" id="2496075"/>
    <lineage>
        <taxon>Eukaryota</taxon>
        <taxon>Sar</taxon>
        <taxon>Stramenopiles</taxon>
        <taxon>Oomycota</taxon>
        <taxon>Peronosporomycetes</taxon>
        <taxon>Peronosporales</taxon>
        <taxon>Peronosporaceae</taxon>
        <taxon>Phytophthora</taxon>
    </lineage>
</organism>
<evidence type="ECO:0000313" key="4">
    <source>
        <dbReference type="EMBL" id="KAG6941610.1"/>
    </source>
</evidence>
<evidence type="ECO:0000256" key="2">
    <source>
        <dbReference type="ARBA" id="ARBA00022723"/>
    </source>
</evidence>
<gene>
    <name evidence="4" type="ORF">JG688_00018579</name>
</gene>
<name>A0A8J5LUM3_9STRA</name>
<sequence length="133" mass="14930">MLTPAAGSRADSKCWKNSVIGREWYSVIPHGTHFIGDAGYALLPGPLVPYCEREERGVLSSQEKQYIFLHSSTRMVVESRVAKWKGRFRMVFGSSQPGDTSQRGRVCGGYSCTAQPHDILLRCHQYSDLHGRQ</sequence>
<protein>
    <recommendedName>
        <fullName evidence="3">DDE Tnp4 domain-containing protein</fullName>
    </recommendedName>
</protein>
<dbReference type="InterPro" id="IPR027806">
    <property type="entry name" value="HARBI1_dom"/>
</dbReference>
<reference evidence="4" key="1">
    <citation type="submission" date="2021-01" db="EMBL/GenBank/DDBJ databases">
        <title>Phytophthora aleatoria, a newly-described species from Pinus radiata is distinct from Phytophthora cactorum isolates based on comparative genomics.</title>
        <authorList>
            <person name="Mcdougal R."/>
            <person name="Panda P."/>
            <person name="Williams N."/>
            <person name="Studholme D.J."/>
        </authorList>
    </citation>
    <scope>NUCLEOTIDE SEQUENCE</scope>
    <source>
        <strain evidence="4">NZFS 4037</strain>
    </source>
</reference>
<evidence type="ECO:0000256" key="1">
    <source>
        <dbReference type="ARBA" id="ARBA00001968"/>
    </source>
</evidence>
<proteinExistence type="predicted"/>
<evidence type="ECO:0000259" key="3">
    <source>
        <dbReference type="Pfam" id="PF13359"/>
    </source>
</evidence>
<dbReference type="EMBL" id="JAENGY010003551">
    <property type="protein sequence ID" value="KAG6941610.1"/>
    <property type="molecule type" value="Genomic_DNA"/>
</dbReference>
<keyword evidence="2" id="KW-0479">Metal-binding</keyword>
<dbReference type="Pfam" id="PF13359">
    <property type="entry name" value="DDE_Tnp_4"/>
    <property type="match status" value="1"/>
</dbReference>
<comment type="caution">
    <text evidence="4">The sequence shown here is derived from an EMBL/GenBank/DDBJ whole genome shotgun (WGS) entry which is preliminary data.</text>
</comment>
<dbReference type="Proteomes" id="UP000709295">
    <property type="component" value="Unassembled WGS sequence"/>
</dbReference>
<keyword evidence="5" id="KW-1185">Reference proteome</keyword>